<reference evidence="1" key="1">
    <citation type="submission" date="2020-08" db="EMBL/GenBank/DDBJ databases">
        <title>Genome public.</title>
        <authorList>
            <person name="Liu C."/>
            <person name="Sun Q."/>
        </authorList>
    </citation>
    <scope>NUCLEOTIDE SEQUENCE</scope>
    <source>
        <strain evidence="1">BX21</strain>
    </source>
</reference>
<dbReference type="Gene3D" id="3.30.70.120">
    <property type="match status" value="1"/>
</dbReference>
<dbReference type="Proteomes" id="UP000601171">
    <property type="component" value="Unassembled WGS sequence"/>
</dbReference>
<proteinExistence type="predicted"/>
<name>A0A926ER38_9FIRM</name>
<gene>
    <name evidence="1" type="ORF">H8707_03345</name>
</gene>
<dbReference type="InterPro" id="IPR015867">
    <property type="entry name" value="N-reg_PII/ATP_PRibTrfase_C"/>
</dbReference>
<dbReference type="InterPro" id="IPR011322">
    <property type="entry name" value="N-reg_PII-like_a/b"/>
</dbReference>
<evidence type="ECO:0000313" key="1">
    <source>
        <dbReference type="EMBL" id="MBC8587276.1"/>
    </source>
</evidence>
<protein>
    <submittedName>
        <fullName evidence="1">Cyclic-di-AMP receptor</fullName>
    </submittedName>
</protein>
<dbReference type="RefSeq" id="WP_262428747.1">
    <property type="nucleotide sequence ID" value="NZ_JACRTG010000008.1"/>
</dbReference>
<dbReference type="AlphaFoldDB" id="A0A926ER38"/>
<dbReference type="Pfam" id="PF06153">
    <property type="entry name" value="CdAMP_rec"/>
    <property type="match status" value="1"/>
</dbReference>
<dbReference type="EMBL" id="JACRTG010000008">
    <property type="protein sequence ID" value="MBC8587276.1"/>
    <property type="molecule type" value="Genomic_DNA"/>
</dbReference>
<keyword evidence="2" id="KW-1185">Reference proteome</keyword>
<keyword evidence="1" id="KW-0675">Receptor</keyword>
<dbReference type="PANTHER" id="PTHR38456">
    <property type="entry name" value="CYCLIC DI-AMP RECEPTOR A"/>
    <property type="match status" value="1"/>
</dbReference>
<comment type="caution">
    <text evidence="1">The sequence shown here is derived from an EMBL/GenBank/DDBJ whole genome shotgun (WGS) entry which is preliminary data.</text>
</comment>
<sequence>MKLIIAIIQDEYINKVVKALMTKKIRATKLSSTGGFLKSGSTTLLIGIEETQVDEVVELIKGQVISKKVKDGENEITVGGANLFIMDIDKYVKV</sequence>
<dbReference type="InterPro" id="IPR010375">
    <property type="entry name" value="CdAMP_rec"/>
</dbReference>
<dbReference type="SUPFAM" id="SSF54913">
    <property type="entry name" value="GlnB-like"/>
    <property type="match status" value="1"/>
</dbReference>
<organism evidence="1 2">
    <name type="scientific">Paratissierella segnis</name>
    <dbReference type="NCBI Taxonomy" id="2763679"/>
    <lineage>
        <taxon>Bacteria</taxon>
        <taxon>Bacillati</taxon>
        <taxon>Bacillota</taxon>
        <taxon>Tissierellia</taxon>
        <taxon>Tissierellales</taxon>
        <taxon>Tissierellaceae</taxon>
        <taxon>Paratissierella</taxon>
    </lineage>
</organism>
<dbReference type="PANTHER" id="PTHR38456:SF1">
    <property type="entry name" value="CYCLIC DI-AMP RECEPTOR A"/>
    <property type="match status" value="1"/>
</dbReference>
<evidence type="ECO:0000313" key="2">
    <source>
        <dbReference type="Proteomes" id="UP000601171"/>
    </source>
</evidence>
<accession>A0A926ER38</accession>